<dbReference type="GO" id="GO:0005634">
    <property type="term" value="C:nucleus"/>
    <property type="evidence" value="ECO:0007669"/>
    <property type="project" value="UniProtKB-SubCell"/>
</dbReference>
<name>A0A6G1G5V8_9PEZI</name>
<accession>A0A6G1G5V8</accession>
<dbReference type="InterPro" id="IPR022031">
    <property type="entry name" value="Rif1_N"/>
</dbReference>
<keyword evidence="4" id="KW-0779">Telomere</keyword>
<dbReference type="Pfam" id="PF12231">
    <property type="entry name" value="Rif1_N"/>
    <property type="match status" value="1"/>
</dbReference>
<feature type="compositionally biased region" description="Polar residues" evidence="7">
    <location>
        <begin position="1918"/>
        <end position="1928"/>
    </location>
</feature>
<dbReference type="InterPro" id="IPR016024">
    <property type="entry name" value="ARM-type_fold"/>
</dbReference>
<dbReference type="GO" id="GO:0140445">
    <property type="term" value="C:chromosome, telomeric repeat region"/>
    <property type="evidence" value="ECO:0007669"/>
    <property type="project" value="TreeGrafter"/>
</dbReference>
<feature type="compositionally biased region" description="Basic and acidic residues" evidence="7">
    <location>
        <begin position="1286"/>
        <end position="1298"/>
    </location>
</feature>
<feature type="region of interest" description="Disordered" evidence="7">
    <location>
        <begin position="1440"/>
        <end position="1467"/>
    </location>
</feature>
<feature type="compositionally biased region" description="Polar residues" evidence="7">
    <location>
        <begin position="1938"/>
        <end position="1972"/>
    </location>
</feature>
<feature type="region of interest" description="Disordered" evidence="7">
    <location>
        <begin position="1553"/>
        <end position="1575"/>
    </location>
</feature>
<evidence type="ECO:0000313" key="9">
    <source>
        <dbReference type="EMBL" id="KAF1813434.1"/>
    </source>
</evidence>
<dbReference type="OrthoDB" id="5399929at2759"/>
<feature type="region of interest" description="Disordered" evidence="7">
    <location>
        <begin position="1325"/>
        <end position="1359"/>
    </location>
</feature>
<evidence type="ECO:0000256" key="3">
    <source>
        <dbReference type="ARBA" id="ARBA00022454"/>
    </source>
</evidence>
<feature type="compositionally biased region" description="Polar residues" evidence="7">
    <location>
        <begin position="55"/>
        <end position="70"/>
    </location>
</feature>
<dbReference type="Gene3D" id="1.25.10.10">
    <property type="entry name" value="Leucine-rich Repeat Variant"/>
    <property type="match status" value="1"/>
</dbReference>
<feature type="region of interest" description="Disordered" evidence="7">
    <location>
        <begin position="1712"/>
        <end position="2004"/>
    </location>
</feature>
<evidence type="ECO:0000313" key="11">
    <source>
        <dbReference type="RefSeq" id="XP_033535065.1"/>
    </source>
</evidence>
<dbReference type="Proteomes" id="UP000504638">
    <property type="component" value="Unplaced"/>
</dbReference>
<reference evidence="9 11" key="1">
    <citation type="submission" date="2020-01" db="EMBL/GenBank/DDBJ databases">
        <authorList>
            <consortium name="DOE Joint Genome Institute"/>
            <person name="Haridas S."/>
            <person name="Albert R."/>
            <person name="Binder M."/>
            <person name="Bloem J."/>
            <person name="Labutti K."/>
            <person name="Salamov A."/>
            <person name="Andreopoulos B."/>
            <person name="Baker S.E."/>
            <person name="Barry K."/>
            <person name="Bills G."/>
            <person name="Bluhm B.H."/>
            <person name="Cannon C."/>
            <person name="Castanera R."/>
            <person name="Culley D.E."/>
            <person name="Daum C."/>
            <person name="Ezra D."/>
            <person name="Gonzalez J.B."/>
            <person name="Henrissat B."/>
            <person name="Kuo A."/>
            <person name="Liang C."/>
            <person name="Lipzen A."/>
            <person name="Lutzoni F."/>
            <person name="Magnuson J."/>
            <person name="Mondo S."/>
            <person name="Nolan M."/>
            <person name="Ohm R."/>
            <person name="Pangilinan J."/>
            <person name="Park H.-J."/>
            <person name="Ramirez L."/>
            <person name="Alfaro M."/>
            <person name="Sun H."/>
            <person name="Tritt A."/>
            <person name="Yoshinaga Y."/>
            <person name="Zwiers L.-H."/>
            <person name="Turgeon B.G."/>
            <person name="Goodwin S.B."/>
            <person name="Spatafora J.W."/>
            <person name="Crous P.W."/>
            <person name="Grigoriev I.V."/>
        </authorList>
    </citation>
    <scope>NUCLEOTIDE SEQUENCE</scope>
    <source>
        <strain evidence="9 11">CBS 781.70</strain>
    </source>
</reference>
<dbReference type="SUPFAM" id="SSF48371">
    <property type="entry name" value="ARM repeat"/>
    <property type="match status" value="1"/>
</dbReference>
<evidence type="ECO:0000256" key="7">
    <source>
        <dbReference type="SAM" id="MobiDB-lite"/>
    </source>
</evidence>
<feature type="compositionally biased region" description="Basic and acidic residues" evidence="7">
    <location>
        <begin position="1205"/>
        <end position="1215"/>
    </location>
</feature>
<feature type="region of interest" description="Disordered" evidence="7">
    <location>
        <begin position="1"/>
        <end position="27"/>
    </location>
</feature>
<feature type="compositionally biased region" description="Acidic residues" evidence="7">
    <location>
        <begin position="1299"/>
        <end position="1313"/>
    </location>
</feature>
<organism evidence="9">
    <name type="scientific">Eremomyces bilateralis CBS 781.70</name>
    <dbReference type="NCBI Taxonomy" id="1392243"/>
    <lineage>
        <taxon>Eukaryota</taxon>
        <taxon>Fungi</taxon>
        <taxon>Dikarya</taxon>
        <taxon>Ascomycota</taxon>
        <taxon>Pezizomycotina</taxon>
        <taxon>Dothideomycetes</taxon>
        <taxon>Dothideomycetes incertae sedis</taxon>
        <taxon>Eremomycetales</taxon>
        <taxon>Eremomycetaceae</taxon>
        <taxon>Eremomyces</taxon>
    </lineage>
</organism>
<feature type="region of interest" description="Disordered" evidence="7">
    <location>
        <begin position="1205"/>
        <end position="1313"/>
    </location>
</feature>
<dbReference type="GeneID" id="54423382"/>
<dbReference type="PANTHER" id="PTHR22928:SF3">
    <property type="entry name" value="TELOMERE-ASSOCIATED PROTEIN RIF1"/>
    <property type="match status" value="1"/>
</dbReference>
<keyword evidence="5" id="KW-0539">Nucleus</keyword>
<feature type="region of interest" description="Disordered" evidence="7">
    <location>
        <begin position="46"/>
        <end position="79"/>
    </location>
</feature>
<protein>
    <recommendedName>
        <fullName evidence="8">Telomere-associated protein Rif1 N-terminal domain-containing protein</fullName>
    </recommendedName>
</protein>
<evidence type="ECO:0000256" key="5">
    <source>
        <dbReference type="ARBA" id="ARBA00023242"/>
    </source>
</evidence>
<evidence type="ECO:0000259" key="8">
    <source>
        <dbReference type="Pfam" id="PF12231"/>
    </source>
</evidence>
<feature type="compositionally biased region" description="Basic and acidic residues" evidence="7">
    <location>
        <begin position="1652"/>
        <end position="1673"/>
    </location>
</feature>
<keyword evidence="6" id="KW-0131">Cell cycle</keyword>
<evidence type="ECO:0000313" key="10">
    <source>
        <dbReference type="Proteomes" id="UP000504638"/>
    </source>
</evidence>
<dbReference type="EMBL" id="ML975155">
    <property type="protein sequence ID" value="KAF1813434.1"/>
    <property type="molecule type" value="Genomic_DNA"/>
</dbReference>
<feature type="compositionally biased region" description="Basic and acidic residues" evidence="7">
    <location>
        <begin position="1340"/>
        <end position="1351"/>
    </location>
</feature>
<proteinExistence type="predicted"/>
<evidence type="ECO:0000256" key="6">
    <source>
        <dbReference type="ARBA" id="ARBA00023306"/>
    </source>
</evidence>
<dbReference type="InterPro" id="IPR011989">
    <property type="entry name" value="ARM-like"/>
</dbReference>
<feature type="compositionally biased region" description="Polar residues" evidence="7">
    <location>
        <begin position="1745"/>
        <end position="1763"/>
    </location>
</feature>
<evidence type="ECO:0000256" key="2">
    <source>
        <dbReference type="ARBA" id="ARBA00004574"/>
    </source>
</evidence>
<sequence>MVQVLSSDPFRRLSSREPTPPSENDEIIEETLQFLSSGLDIDNAVKSSVKIPANESAQDTPPASSPQAHTPSAAGSGSESKKKVAFSGWKNYHQAPVYTTDGTVSTPLKQLPPSRERRLLKSILKAQGPAPTVDSLSSPIPQHNNQTFGGMLDSISKQLTTEDMDNRNDAYTTLLASLQAFDNVPDASSLVEKLPLFTKAILQDMQPSSNPSAALNRLELNAIKLLAALLRIPQVADSVDVAFGQALLEEIIAAFHKPQVTKQRIIARLQLLVHLQIQPQMMNHDRMHRLLSGLKAIDSYRSNGILGTRLLVLHRLLKQVPDLISSHIPKFLPYMFHGFLSTHNEIRARAIELAVATGRALGDRPEITKGVKEVLERKPSNGQTYCEFLVQRLDVLLKDKHQSQDVPQIWASVVLMLRSGSPSARIKWPCMKTWLRLIQNCLNCSDIRTKVRAYMAWNCLIYTSQPDLDTSDQLRDLLLTPLKRRLSEKEDDSNRRLRSSALYSYCNLLYYALKPTASHEQLDIYWMRYVEKVIFAMPHGSRTSIIQISRTLMALLGGFPHKSWVEGRAIMDLGTNSMSCKPQELSPLEPQWIRTNTGGILQVLERILSPDSWNLGQGPDIDNVCSPRDVWLALLTAISDAGSKEINMTREAKTAYSHIFNFLFRFWKNHSSCKSKLFSSCFKDIITDMAQKLNPVIFVEKFLTPWDGSLQAQNTYTCGLFEIVELATSTHSEMLHDNTSQNYLETVQLMVQCALPGLPNSRSKLDLLSEAHGVLLTRSPSMRSESGKTLRDFFLSEVTAILDTKMSTLNSPTKLQQLFPPLLQIFKSSLRESTLVHWPSTSAIGNLHDTCVKAIKKSAGHAEVVRLLTEPLAKAILEEHKSEISVESHREFCISMLEAEVPPTVLAPAKSGPGSWKGKKASRGRKPAENCPYNYFFLLIDGLSQSMLRESTHGSKWNKDLPIRFICSLNGFLQRIPMAYRSGSLKTLQPAVCIWMNYSTPVQQGSGLRSSLIASVRELNEMMWRCIATIDSGKSLLLAAFEPFFKASLQSRYRSVLNVSIRECNACFGAETSLNYPSSLRDILEKLRSIADLQLPGLEDSTSQTPIHTQSYFFTEEDEKENATMPVAWPKSPLLRSTQSVPLSPSRRTNFPVDHTTQLSSVRRDPELRFPTRHDDSQVMFTSIEPSENPADTPFVMESQLLTERQKEVRDRQAQDKAMFSDLRSELEPSSVRKPATEPESKQSSNQFLHYSRQTRLTTPPVLQSRHSRSMEHYLSSSPTPGSAMKRREAMRHQSHEDPDFDEDIPSSPPEVEDPELERIMEVIPAETDGNNLEEEAQEPEAHSTDRKATETTDTSDGCEVSKLALGLAHMTHHHDSLEQPNPTAEAAKETMGNTRPVSLVGMEQAKETGTQEVVECQAEGSTVLCSFASGATAEISMTESDPSLITKQSSHVDTPGPASTNLESPASQLAWEAAESWRRELEVEETSLSSSILGLGRPADLMASTHAKVTPTDNGSNLDGGALELDEDTRTLRADSRNGPSETFIKGKTLATRQKERQLQTPQHDGTSEVPKLSDTNHVQVPCTDLKKNDTTHGCPHPQPVHGNIQSDEADVSRVENSFPSSDGAANDEGSNGQTFKRQAEVVVQVLSRKRNPDDNVFDKPSAKRQHLDQHTAHPMQKRPNTFISTVAHSKPTLHWLASKGFQLAKEQGVSEKKELADEGSEVVIPSTETGYLSAEPVHRSSAKLPSSRSESQDIPTRQLATNGKVRNWGSAHSEEIVRRGEESSARRTRSAGPLDIDTSFYRPDRTRISPKAVNVPTETGEPDDLEHNAPRHKRQRVDRSLTDAISKPPPDNGVQLKQDDAFFLRRFPLTPEKKTGALPKNGLGDKERLSPPKSKPNSGIKGLTSHGDVAPIFPKPSQTETPSQPMRSLMRASFDALSSLSPFRSFRNSQDPQNSQDPVDSISVPTTPSQRESKGKRKLEDMEHEEGENNTQEDVTETQPLRTIRTPRSMMEKLRGVLEDCKKLAFVGKEEREVDDLLFELRKEVHEAGRRGRDGEGH</sequence>
<comment type="subcellular location">
    <subcellularLocation>
        <location evidence="2">Chromosome</location>
        <location evidence="2">Telomere</location>
    </subcellularLocation>
    <subcellularLocation>
        <location evidence="1">Nucleus</location>
    </subcellularLocation>
</comment>
<keyword evidence="3" id="KW-0158">Chromosome</keyword>
<dbReference type="PANTHER" id="PTHR22928">
    <property type="entry name" value="TELOMERE-ASSOCIATED PROTEIN RIF1"/>
    <property type="match status" value="1"/>
</dbReference>
<evidence type="ECO:0000256" key="4">
    <source>
        <dbReference type="ARBA" id="ARBA00022895"/>
    </source>
</evidence>
<feature type="compositionally biased region" description="Polar residues" evidence="7">
    <location>
        <begin position="1242"/>
        <end position="1262"/>
    </location>
</feature>
<reference evidence="11" key="2">
    <citation type="submission" date="2020-04" db="EMBL/GenBank/DDBJ databases">
        <authorList>
            <consortium name="NCBI Genome Project"/>
        </authorList>
    </citation>
    <scope>NUCLEOTIDE SEQUENCE</scope>
    <source>
        <strain evidence="11">CBS 781.70</strain>
    </source>
</reference>
<dbReference type="RefSeq" id="XP_033535065.1">
    <property type="nucleotide sequence ID" value="XM_033682812.1"/>
</dbReference>
<feature type="compositionally biased region" description="Basic and acidic residues" evidence="7">
    <location>
        <begin position="1774"/>
        <end position="1787"/>
    </location>
</feature>
<reference evidence="11" key="3">
    <citation type="submission" date="2025-04" db="UniProtKB">
        <authorList>
            <consortium name="RefSeq"/>
        </authorList>
    </citation>
    <scope>IDENTIFICATION</scope>
    <source>
        <strain evidence="11">CBS 781.70</strain>
    </source>
</reference>
<feature type="region of interest" description="Disordered" evidence="7">
    <location>
        <begin position="1602"/>
        <end position="1681"/>
    </location>
</feature>
<gene>
    <name evidence="9 11" type="ORF">P152DRAFT_513662</name>
</gene>
<feature type="compositionally biased region" description="Polar residues" evidence="7">
    <location>
        <begin position="1991"/>
        <end position="2003"/>
    </location>
</feature>
<dbReference type="GO" id="GO:0000723">
    <property type="term" value="P:telomere maintenance"/>
    <property type="evidence" value="ECO:0007669"/>
    <property type="project" value="TreeGrafter"/>
</dbReference>
<evidence type="ECO:0000256" key="1">
    <source>
        <dbReference type="ARBA" id="ARBA00004123"/>
    </source>
</evidence>
<keyword evidence="10" id="KW-1185">Reference proteome</keyword>
<feature type="domain" description="Telomere-associated protein Rif1 N-terminal" evidence="8">
    <location>
        <begin position="160"/>
        <end position="530"/>
    </location>
</feature>